<evidence type="ECO:0000313" key="2">
    <source>
        <dbReference type="Proteomes" id="UP000077248"/>
    </source>
</evidence>
<sequence length="205" mass="22764">MADESTTPSLAPWQIHDRFVDIVRSDACPILDLIPSYDRFRFDLNQSENNVVMYVGEYGDGEIIAHPDGSVTKRIIRDSNIRKAGTIIKVIKPMGGQFRAVAPFSWSDSSRQGIGTPMSAPTHALVLMYMHIWVLKTGKNNVDLPMPGYQGLYDALVLVRNAIETENLLPVRQCRILAEVLSAHQPGGVVDKDKSIKEGVEMEEA</sequence>
<dbReference type="RefSeq" id="XP_018385261.1">
    <property type="nucleotide sequence ID" value="XM_018529137.1"/>
</dbReference>
<dbReference type="GeneID" id="29114731"/>
<organism evidence="1 2">
    <name type="scientific">Alternaria alternata</name>
    <name type="common">Alternaria rot fungus</name>
    <name type="synonym">Torula alternata</name>
    <dbReference type="NCBI Taxonomy" id="5599"/>
    <lineage>
        <taxon>Eukaryota</taxon>
        <taxon>Fungi</taxon>
        <taxon>Dikarya</taxon>
        <taxon>Ascomycota</taxon>
        <taxon>Pezizomycotina</taxon>
        <taxon>Dothideomycetes</taxon>
        <taxon>Pleosporomycetidae</taxon>
        <taxon>Pleosporales</taxon>
        <taxon>Pleosporineae</taxon>
        <taxon>Pleosporaceae</taxon>
        <taxon>Alternaria</taxon>
        <taxon>Alternaria sect. Alternaria</taxon>
        <taxon>Alternaria alternata complex</taxon>
    </lineage>
</organism>
<keyword evidence="2" id="KW-1185">Reference proteome</keyword>
<dbReference type="Proteomes" id="UP000077248">
    <property type="component" value="Unassembled WGS sequence"/>
</dbReference>
<dbReference type="AlphaFoldDB" id="A0A177DKX0"/>
<dbReference type="KEGG" id="aalt:CC77DRAFT_1071874"/>
<proteinExistence type="predicted"/>
<protein>
    <submittedName>
        <fullName evidence="1">Uncharacterized protein</fullName>
    </submittedName>
</protein>
<name>A0A177DKX0_ALTAL</name>
<reference evidence="1 2" key="1">
    <citation type="submission" date="2016-05" db="EMBL/GenBank/DDBJ databases">
        <title>Comparative analysis of secretome profiles of manganese(II)-oxidizing ascomycete fungi.</title>
        <authorList>
            <consortium name="DOE Joint Genome Institute"/>
            <person name="Zeiner C.A."/>
            <person name="Purvine S.O."/>
            <person name="Zink E.M."/>
            <person name="Wu S."/>
            <person name="Pasa-Tolic L."/>
            <person name="Chaput D.L."/>
            <person name="Haridas S."/>
            <person name="Grigoriev I.V."/>
            <person name="Santelli C.M."/>
            <person name="Hansel C.M."/>
        </authorList>
    </citation>
    <scope>NUCLEOTIDE SEQUENCE [LARGE SCALE GENOMIC DNA]</scope>
    <source>
        <strain evidence="1 2">SRC1lrK2f</strain>
    </source>
</reference>
<dbReference type="VEuPathDB" id="FungiDB:CC77DRAFT_1071874"/>
<evidence type="ECO:0000313" key="1">
    <source>
        <dbReference type="EMBL" id="OAG19840.1"/>
    </source>
</evidence>
<gene>
    <name evidence="1" type="ORF">CC77DRAFT_1071874</name>
</gene>
<accession>A0A177DKX0</accession>
<dbReference type="EMBL" id="KV441480">
    <property type="protein sequence ID" value="OAG19840.1"/>
    <property type="molecule type" value="Genomic_DNA"/>
</dbReference>